<dbReference type="InterPro" id="IPR039426">
    <property type="entry name" value="TonB-dep_rcpt-like"/>
</dbReference>
<evidence type="ECO:0000259" key="3">
    <source>
        <dbReference type="Pfam" id="PF01835"/>
    </source>
</evidence>
<feature type="domain" description="TonB-dependent receptor plug" evidence="4">
    <location>
        <begin position="637"/>
        <end position="730"/>
    </location>
</feature>
<proteinExistence type="inferred from homology"/>
<evidence type="ECO:0000256" key="1">
    <source>
        <dbReference type="ARBA" id="ARBA00022729"/>
    </source>
</evidence>
<comment type="caution">
    <text evidence="5">The sequence shown here is derived from an EMBL/GenBank/DDBJ whole genome shotgun (WGS) entry which is preliminary data.</text>
</comment>
<dbReference type="Gene3D" id="2.170.130.10">
    <property type="entry name" value="TonB-dependent receptor, plug domain"/>
    <property type="match status" value="1"/>
</dbReference>
<keyword evidence="5" id="KW-0675">Receptor</keyword>
<keyword evidence="1" id="KW-0732">Signal</keyword>
<dbReference type="Pfam" id="PF07715">
    <property type="entry name" value="Plug"/>
    <property type="match status" value="1"/>
</dbReference>
<dbReference type="Pfam" id="PF01835">
    <property type="entry name" value="MG2"/>
    <property type="match status" value="1"/>
</dbReference>
<organism evidence="5 6">
    <name type="scientific">Fibrivirga algicola</name>
    <dbReference type="NCBI Taxonomy" id="2950420"/>
    <lineage>
        <taxon>Bacteria</taxon>
        <taxon>Pseudomonadati</taxon>
        <taxon>Bacteroidota</taxon>
        <taxon>Cytophagia</taxon>
        <taxon>Cytophagales</taxon>
        <taxon>Spirosomataceae</taxon>
        <taxon>Fibrivirga</taxon>
    </lineage>
</organism>
<feature type="domain" description="Macroglobulin" evidence="3">
    <location>
        <begin position="51"/>
        <end position="146"/>
    </location>
</feature>
<keyword evidence="2" id="KW-0812">Transmembrane</keyword>
<protein>
    <submittedName>
        <fullName evidence="5">TonB-dependent receptor plug domain-containing protein</fullName>
    </submittedName>
</protein>
<keyword evidence="6" id="KW-1185">Reference proteome</keyword>
<dbReference type="Gene3D" id="2.60.40.1930">
    <property type="match status" value="1"/>
</dbReference>
<evidence type="ECO:0000259" key="4">
    <source>
        <dbReference type="Pfam" id="PF07715"/>
    </source>
</evidence>
<dbReference type="PANTHER" id="PTHR30069">
    <property type="entry name" value="TONB-DEPENDENT OUTER MEMBRANE RECEPTOR"/>
    <property type="match status" value="1"/>
</dbReference>
<dbReference type="PANTHER" id="PTHR30069:SF29">
    <property type="entry name" value="HEMOGLOBIN AND HEMOGLOBIN-HAPTOGLOBIN-BINDING PROTEIN 1-RELATED"/>
    <property type="match status" value="1"/>
</dbReference>
<keyword evidence="2" id="KW-0813">Transport</keyword>
<evidence type="ECO:0000313" key="6">
    <source>
        <dbReference type="Proteomes" id="UP000606008"/>
    </source>
</evidence>
<dbReference type="PROSITE" id="PS52016">
    <property type="entry name" value="TONB_DEPENDENT_REC_3"/>
    <property type="match status" value="1"/>
</dbReference>
<keyword evidence="2" id="KW-0472">Membrane</keyword>
<name>A0ABX0QBG6_9BACT</name>
<evidence type="ECO:0000256" key="2">
    <source>
        <dbReference type="PROSITE-ProRule" id="PRU01360"/>
    </source>
</evidence>
<dbReference type="EMBL" id="WAEL01000002">
    <property type="protein sequence ID" value="NID09685.1"/>
    <property type="molecule type" value="Genomic_DNA"/>
</dbReference>
<accession>A0ABX0QBG6</accession>
<dbReference type="InterPro" id="IPR012910">
    <property type="entry name" value="Plug_dom"/>
</dbReference>
<keyword evidence="2" id="KW-1134">Transmembrane beta strand</keyword>
<gene>
    <name evidence="5" type="ORF">F7231_05840</name>
</gene>
<dbReference type="RefSeq" id="WP_166691266.1">
    <property type="nucleotide sequence ID" value="NZ_WAEL01000002.1"/>
</dbReference>
<sequence length="839" mass="90731">MSQQPLRKAFLVTILLSVVTLLAAISRVFDDPIERVLTRIGAYERQYPHEKVYLHTDRTTYLPGETIWIKSYLFYGATKGADSSSGAILVDLVNPAGAKVMLDTRLSSKSGYGEGYLPLPDSLPAGRYTLRAYTSWMRNFSEEWYFNKPIDVVQAGGVAAVNRPTGSAIDQTKPDLQFLPEGGQLVAGIANRLAFKAVSPTGVSVDVAGFVLDSRKDTVVGFQSQHLGMGTFPFIPEAGQVYTAFAQIPGTTGFASYAMPTAAATGYSLQVDNLSNKETIRVFVSSTVPVEAAKPEAGSASTPMLTVLAQVNGQPVHAAKGPMSRKSFMVPIPRAKCPEGIVQITLLNPAGQPVCERLVYSERQEQLTLTVTPATPTAGVRKRVDLTVTATDADGKPVLADLSLAVTDATQQPKARPYASSLPSYLLLTSDLTGYVEQPGYYFDPKNTDRQAKLDLLLLTQGWRRITWEKVLVDSLPPTPYFFDPSLTLSGSVYRGTSRQPAPAIPLTVLIQRQDSTQDLYSLSSDEKGRFFLGNANIIDTATVFVQALKTNGSRNFTISVDKLFTPQIRVVRPPLMPTDIAYGELAEFLKRQSEYAAIEAQIRRNREVQLQTVVVKAKREDPYASQRGMFSNADASLKVDDMNSAGAVSVFDILRGRVAGVQVTGSGPNASVQIRGAANFSGPIAPVFMIDGMQVSQEAVASISPRDVAYIDVIKGVGAALLGSQGAGGGINIITKRGGPDNNYVNEKVPGVRVEKVVGFAPKRDFYAPRYDKPTPEEKIRPDYRATLLWAPRIKTDATGKATVSFYTSDAKTSLQLVLEGATVSGLPGHTEAVMKVE</sequence>
<comment type="subcellular location">
    <subcellularLocation>
        <location evidence="2">Cell outer membrane</location>
        <topology evidence="2">Multi-pass membrane protein</topology>
    </subcellularLocation>
</comment>
<comment type="similarity">
    <text evidence="2">Belongs to the TonB-dependent receptor family.</text>
</comment>
<dbReference type="InterPro" id="IPR037066">
    <property type="entry name" value="Plug_dom_sf"/>
</dbReference>
<keyword evidence="2" id="KW-0998">Cell outer membrane</keyword>
<reference evidence="5" key="1">
    <citation type="submission" date="2024-05" db="EMBL/GenBank/DDBJ databases">
        <authorList>
            <person name="Jung D.-H."/>
        </authorList>
    </citation>
    <scope>NUCLEOTIDE SEQUENCE</scope>
    <source>
        <strain evidence="5">JA-25</strain>
    </source>
</reference>
<dbReference type="InterPro" id="IPR002890">
    <property type="entry name" value="MG2"/>
</dbReference>
<dbReference type="Proteomes" id="UP000606008">
    <property type="component" value="Unassembled WGS sequence"/>
</dbReference>
<evidence type="ECO:0000313" key="5">
    <source>
        <dbReference type="EMBL" id="NID09685.1"/>
    </source>
</evidence>
<dbReference type="SUPFAM" id="SSF56935">
    <property type="entry name" value="Porins"/>
    <property type="match status" value="1"/>
</dbReference>